<gene>
    <name evidence="3" type="ORF">Q3O60_13470</name>
</gene>
<evidence type="ECO:0000313" key="4">
    <source>
        <dbReference type="Proteomes" id="UP001231616"/>
    </source>
</evidence>
<name>A0ABT9H1K2_9GAMM</name>
<organism evidence="3 4">
    <name type="scientific">Alkalimonas collagenimarina</name>
    <dbReference type="NCBI Taxonomy" id="400390"/>
    <lineage>
        <taxon>Bacteria</taxon>
        <taxon>Pseudomonadati</taxon>
        <taxon>Pseudomonadota</taxon>
        <taxon>Gammaproteobacteria</taxon>
        <taxon>Alkalimonas</taxon>
    </lineage>
</organism>
<protein>
    <submittedName>
        <fullName evidence="3">Uncharacterized protein</fullName>
    </submittedName>
</protein>
<sequence length="62" mass="7065">MGPKATPPKTGLRPKRLNASRSDRRVTAGVRWWLYRLLIIGIVLVAVLFFVEALIGIWQESF</sequence>
<dbReference type="EMBL" id="JAUZVZ010000021">
    <property type="protein sequence ID" value="MDP4537196.1"/>
    <property type="molecule type" value="Genomic_DNA"/>
</dbReference>
<keyword evidence="2" id="KW-0472">Membrane</keyword>
<accession>A0ABT9H1K2</accession>
<feature type="transmembrane region" description="Helical" evidence="2">
    <location>
        <begin position="33"/>
        <end position="58"/>
    </location>
</feature>
<evidence type="ECO:0000256" key="1">
    <source>
        <dbReference type="SAM" id="MobiDB-lite"/>
    </source>
</evidence>
<keyword evidence="2" id="KW-1133">Transmembrane helix</keyword>
<reference evidence="3 4" key="1">
    <citation type="submission" date="2023-08" db="EMBL/GenBank/DDBJ databases">
        <authorList>
            <person name="Joshi A."/>
            <person name="Thite S."/>
        </authorList>
    </citation>
    <scope>NUCLEOTIDE SEQUENCE [LARGE SCALE GENOMIC DNA]</scope>
    <source>
        <strain evidence="3 4">AC40</strain>
    </source>
</reference>
<dbReference type="RefSeq" id="WP_305894460.1">
    <property type="nucleotide sequence ID" value="NZ_JAUZVZ010000021.1"/>
</dbReference>
<keyword evidence="4" id="KW-1185">Reference proteome</keyword>
<feature type="region of interest" description="Disordered" evidence="1">
    <location>
        <begin position="1"/>
        <end position="22"/>
    </location>
</feature>
<proteinExistence type="predicted"/>
<keyword evidence="2" id="KW-0812">Transmembrane</keyword>
<evidence type="ECO:0000256" key="2">
    <source>
        <dbReference type="SAM" id="Phobius"/>
    </source>
</evidence>
<comment type="caution">
    <text evidence="3">The sequence shown here is derived from an EMBL/GenBank/DDBJ whole genome shotgun (WGS) entry which is preliminary data.</text>
</comment>
<dbReference type="Proteomes" id="UP001231616">
    <property type="component" value="Unassembled WGS sequence"/>
</dbReference>
<evidence type="ECO:0000313" key="3">
    <source>
        <dbReference type="EMBL" id="MDP4537196.1"/>
    </source>
</evidence>